<accession>A0A7N0T4P9</accession>
<dbReference type="Gene3D" id="2.40.330.10">
    <property type="entry name" value="DNA-binding pseudobarrel domain"/>
    <property type="match status" value="1"/>
</dbReference>
<comment type="subcellular location">
    <subcellularLocation>
        <location evidence="1">Nucleus</location>
    </subcellularLocation>
</comment>
<dbReference type="Pfam" id="PF02362">
    <property type="entry name" value="B3"/>
    <property type="match status" value="1"/>
</dbReference>
<dbReference type="InterPro" id="IPR003340">
    <property type="entry name" value="B3_DNA-bd"/>
</dbReference>
<keyword evidence="3" id="KW-0238">DNA-binding</keyword>
<evidence type="ECO:0000256" key="1">
    <source>
        <dbReference type="ARBA" id="ARBA00004123"/>
    </source>
</evidence>
<dbReference type="GO" id="GO:0005634">
    <property type="term" value="C:nucleus"/>
    <property type="evidence" value="ECO:0007669"/>
    <property type="project" value="UniProtKB-SubCell"/>
</dbReference>
<keyword evidence="2" id="KW-0805">Transcription regulation</keyword>
<dbReference type="AlphaFoldDB" id="A0A7N0T4P9"/>
<feature type="region of interest" description="Disordered" evidence="6">
    <location>
        <begin position="1"/>
        <end position="21"/>
    </location>
</feature>
<reference evidence="8" key="1">
    <citation type="submission" date="2021-01" db="UniProtKB">
        <authorList>
            <consortium name="EnsemblPlants"/>
        </authorList>
    </citation>
    <scope>IDENTIFICATION</scope>
</reference>
<feature type="domain" description="TF-B3" evidence="7">
    <location>
        <begin position="92"/>
        <end position="193"/>
    </location>
</feature>
<dbReference type="Gramene" id="Kaladp0022s0245.1.v1.1">
    <property type="protein sequence ID" value="Kaladp0022s0245.1.v1.1"/>
    <property type="gene ID" value="Kaladp0022s0245.v1.1"/>
</dbReference>
<dbReference type="PANTHER" id="PTHR31140:SF73">
    <property type="entry name" value="B3 DOMAIN-CONTAINING TRANSCRIPTION FACTOR FUS3"/>
    <property type="match status" value="1"/>
</dbReference>
<protein>
    <recommendedName>
        <fullName evidence="7">TF-B3 domain-containing protein</fullName>
    </recommendedName>
</protein>
<dbReference type="CDD" id="cd10017">
    <property type="entry name" value="B3_DNA"/>
    <property type="match status" value="1"/>
</dbReference>
<evidence type="ECO:0000313" key="8">
    <source>
        <dbReference type="EnsemblPlants" id="Kaladp0022s0245.1.v1.1"/>
    </source>
</evidence>
<dbReference type="SMART" id="SM01019">
    <property type="entry name" value="B3"/>
    <property type="match status" value="1"/>
</dbReference>
<evidence type="ECO:0000259" key="7">
    <source>
        <dbReference type="PROSITE" id="PS50863"/>
    </source>
</evidence>
<keyword evidence="9" id="KW-1185">Reference proteome</keyword>
<dbReference type="PANTHER" id="PTHR31140">
    <property type="entry name" value="B3 DOMAIN-CONTAINING TRANSCRIPTION FACTOR ABI3"/>
    <property type="match status" value="1"/>
</dbReference>
<dbReference type="EnsemblPlants" id="Kaladp0022s0245.1.v1.1">
    <property type="protein sequence ID" value="Kaladp0022s0245.1.v1.1"/>
    <property type="gene ID" value="Kaladp0022s0245.v1.1"/>
</dbReference>
<dbReference type="Proteomes" id="UP000594263">
    <property type="component" value="Unplaced"/>
</dbReference>
<dbReference type="PROSITE" id="PS50863">
    <property type="entry name" value="B3"/>
    <property type="match status" value="1"/>
</dbReference>
<evidence type="ECO:0000313" key="9">
    <source>
        <dbReference type="Proteomes" id="UP000594263"/>
    </source>
</evidence>
<sequence length="284" mass="32457">MAGLEKEVAEGGESNNNNDRVEEYVELTRDLMASGFRRKRVIRQARKRSAGFASLSFPSPPPPVPLDLLPPPPAPDLPTHEKMRHSNLTFLFQKQLQNSDVNPLRRMIIPKKAAETFLPVLESKDGTLIRMRDFDGVRTWSFKYRYWPNNNSRMYVLENTGEFVNLHSLKQGDYILLYRDENQFYVIEAKRAADLEASADMTGNAVNELSLSDFEVIASSDMYVKFPLADDSNNSYIYETSFTTDTPFGFFDHSASNSHSNLKIDPLESFGSVESWLFDDLQFQ</sequence>
<evidence type="ECO:0000256" key="2">
    <source>
        <dbReference type="ARBA" id="ARBA00023015"/>
    </source>
</evidence>
<dbReference type="OMA" id="GCFNINY"/>
<dbReference type="SUPFAM" id="SSF101936">
    <property type="entry name" value="DNA-binding pseudobarrel domain"/>
    <property type="match status" value="1"/>
</dbReference>
<proteinExistence type="predicted"/>
<dbReference type="GO" id="GO:0003700">
    <property type="term" value="F:DNA-binding transcription factor activity"/>
    <property type="evidence" value="ECO:0007669"/>
    <property type="project" value="InterPro"/>
</dbReference>
<dbReference type="InterPro" id="IPR044800">
    <property type="entry name" value="LEC2-like"/>
</dbReference>
<organism evidence="8 9">
    <name type="scientific">Kalanchoe fedtschenkoi</name>
    <name type="common">Lavender scallops</name>
    <name type="synonym">South American air plant</name>
    <dbReference type="NCBI Taxonomy" id="63787"/>
    <lineage>
        <taxon>Eukaryota</taxon>
        <taxon>Viridiplantae</taxon>
        <taxon>Streptophyta</taxon>
        <taxon>Embryophyta</taxon>
        <taxon>Tracheophyta</taxon>
        <taxon>Spermatophyta</taxon>
        <taxon>Magnoliopsida</taxon>
        <taxon>eudicotyledons</taxon>
        <taxon>Gunneridae</taxon>
        <taxon>Pentapetalae</taxon>
        <taxon>Saxifragales</taxon>
        <taxon>Crassulaceae</taxon>
        <taxon>Kalanchoe</taxon>
    </lineage>
</organism>
<dbReference type="InterPro" id="IPR015300">
    <property type="entry name" value="DNA-bd_pseudobarrel_sf"/>
</dbReference>
<keyword evidence="4" id="KW-0804">Transcription</keyword>
<name>A0A7N0T4P9_KALFE</name>
<evidence type="ECO:0000256" key="4">
    <source>
        <dbReference type="ARBA" id="ARBA00023163"/>
    </source>
</evidence>
<keyword evidence="5" id="KW-0539">Nucleus</keyword>
<evidence type="ECO:0000256" key="5">
    <source>
        <dbReference type="ARBA" id="ARBA00023242"/>
    </source>
</evidence>
<evidence type="ECO:0000256" key="3">
    <source>
        <dbReference type="ARBA" id="ARBA00023125"/>
    </source>
</evidence>
<dbReference type="GO" id="GO:0003677">
    <property type="term" value="F:DNA binding"/>
    <property type="evidence" value="ECO:0007669"/>
    <property type="project" value="UniProtKB-KW"/>
</dbReference>
<evidence type="ECO:0000256" key="6">
    <source>
        <dbReference type="SAM" id="MobiDB-lite"/>
    </source>
</evidence>